<reference evidence="2" key="2">
    <citation type="submission" date="2023-06" db="EMBL/GenBank/DDBJ databases">
        <authorList>
            <person name="Swenson N.G."/>
            <person name="Wegrzyn J.L."/>
            <person name="Mcevoy S.L."/>
        </authorList>
    </citation>
    <scope>NUCLEOTIDE SEQUENCE</scope>
    <source>
        <strain evidence="2">NS2018</strain>
        <tissue evidence="2">Leaf</tissue>
    </source>
</reference>
<keyword evidence="3" id="KW-1185">Reference proteome</keyword>
<dbReference type="InterPro" id="IPR043502">
    <property type="entry name" value="DNA/RNA_pol_sf"/>
</dbReference>
<organism evidence="2 3">
    <name type="scientific">Acer saccharum</name>
    <name type="common">Sugar maple</name>
    <dbReference type="NCBI Taxonomy" id="4024"/>
    <lineage>
        <taxon>Eukaryota</taxon>
        <taxon>Viridiplantae</taxon>
        <taxon>Streptophyta</taxon>
        <taxon>Embryophyta</taxon>
        <taxon>Tracheophyta</taxon>
        <taxon>Spermatophyta</taxon>
        <taxon>Magnoliopsida</taxon>
        <taxon>eudicotyledons</taxon>
        <taxon>Gunneridae</taxon>
        <taxon>Pentapetalae</taxon>
        <taxon>rosids</taxon>
        <taxon>malvids</taxon>
        <taxon>Sapindales</taxon>
        <taxon>Sapindaceae</taxon>
        <taxon>Hippocastanoideae</taxon>
        <taxon>Acereae</taxon>
        <taxon>Acer</taxon>
    </lineage>
</organism>
<gene>
    <name evidence="2" type="ORF">LWI29_027074</name>
</gene>
<dbReference type="SUPFAM" id="SSF56672">
    <property type="entry name" value="DNA/RNA polymerases"/>
    <property type="match status" value="1"/>
</dbReference>
<dbReference type="Proteomes" id="UP001168877">
    <property type="component" value="Unassembled WGS sequence"/>
</dbReference>
<sequence>MAIKLDLSKAYDRVEWEFLRAILIKMGFPSNWVSLIMDCVCSSSLSFLLNGQAVFRLTPSRGLRQGCPLSPFLFLLCTEALSSLFQSSENNGRVLGLKCSTGGPFISHLFFTDDSIVFCKASTLSCSRIRDILSVYEQGSGQQLNFQKSMVTFSPSVDSQLREDLVSILGINLGNTHDKYLGLPSLIGRNKPVLFNEIRERLWKRIRGWKSNLFSFGGKEILIKVVAQAVPSYAMSIFRLPSSLVKELTAMVSKIWWGSHEGRRKISCLNWDILCLPKQVGGMGFRDLAVFNQALLANQAWRILRNPTTLAA</sequence>
<evidence type="ECO:0000259" key="1">
    <source>
        <dbReference type="PROSITE" id="PS50878"/>
    </source>
</evidence>
<proteinExistence type="predicted"/>
<dbReference type="Pfam" id="PF00078">
    <property type="entry name" value="RVT_1"/>
    <property type="match status" value="1"/>
</dbReference>
<dbReference type="InterPro" id="IPR000477">
    <property type="entry name" value="RT_dom"/>
</dbReference>
<evidence type="ECO:0000313" key="2">
    <source>
        <dbReference type="EMBL" id="KAK0577042.1"/>
    </source>
</evidence>
<dbReference type="EMBL" id="JAUESC010000386">
    <property type="protein sequence ID" value="KAK0577042.1"/>
    <property type="molecule type" value="Genomic_DNA"/>
</dbReference>
<dbReference type="PANTHER" id="PTHR33116">
    <property type="entry name" value="REVERSE TRANSCRIPTASE ZINC-BINDING DOMAIN-CONTAINING PROTEIN-RELATED-RELATED"/>
    <property type="match status" value="1"/>
</dbReference>
<dbReference type="AlphaFoldDB" id="A0AA39RNK0"/>
<dbReference type="PANTHER" id="PTHR33116:SF86">
    <property type="entry name" value="REVERSE TRANSCRIPTASE DOMAIN-CONTAINING PROTEIN"/>
    <property type="match status" value="1"/>
</dbReference>
<feature type="domain" description="Reverse transcriptase" evidence="1">
    <location>
        <begin position="1"/>
        <end position="173"/>
    </location>
</feature>
<protein>
    <recommendedName>
        <fullName evidence="1">Reverse transcriptase domain-containing protein</fullName>
    </recommendedName>
</protein>
<accession>A0AA39RNK0</accession>
<name>A0AA39RNK0_ACESA</name>
<dbReference type="PROSITE" id="PS50878">
    <property type="entry name" value="RT_POL"/>
    <property type="match status" value="1"/>
</dbReference>
<comment type="caution">
    <text evidence="2">The sequence shown here is derived from an EMBL/GenBank/DDBJ whole genome shotgun (WGS) entry which is preliminary data.</text>
</comment>
<evidence type="ECO:0000313" key="3">
    <source>
        <dbReference type="Proteomes" id="UP001168877"/>
    </source>
</evidence>
<reference evidence="2" key="1">
    <citation type="journal article" date="2022" name="Plant J.">
        <title>Strategies of tolerance reflected in two North American maple genomes.</title>
        <authorList>
            <person name="McEvoy S.L."/>
            <person name="Sezen U.U."/>
            <person name="Trouern-Trend A."/>
            <person name="McMahon S.M."/>
            <person name="Schaberg P.G."/>
            <person name="Yang J."/>
            <person name="Wegrzyn J.L."/>
            <person name="Swenson N.G."/>
        </authorList>
    </citation>
    <scope>NUCLEOTIDE SEQUENCE</scope>
    <source>
        <strain evidence="2">NS2018</strain>
    </source>
</reference>